<dbReference type="AlphaFoldDB" id="A0A8B3S391"/>
<reference evidence="2" key="1">
    <citation type="submission" date="2019-01" db="EMBL/GenBank/DDBJ databases">
        <title>Anaerobic oxidation of ethane by archaea from a marine hydrocarbon seep.</title>
        <authorList>
            <person name="Musat F."/>
        </authorList>
    </citation>
    <scope>NUCLEOTIDE SEQUENCE [LARGE SCALE GENOMIC DNA]</scope>
</reference>
<organism evidence="1 2">
    <name type="scientific">Candidatus Argoarchaeum ethanivorans</name>
    <dbReference type="NCBI Taxonomy" id="2608793"/>
    <lineage>
        <taxon>Archaea</taxon>
        <taxon>Methanobacteriati</taxon>
        <taxon>Methanobacteriota</taxon>
        <taxon>Stenosarchaea group</taxon>
        <taxon>Methanomicrobia</taxon>
        <taxon>Methanosarcinales</taxon>
        <taxon>Methanosarcinales incertae sedis</taxon>
        <taxon>GOM Arc I cluster</taxon>
        <taxon>Candidatus Argoarchaeum</taxon>
    </lineage>
</organism>
<accession>A0A8B3S391</accession>
<evidence type="ECO:0000313" key="1">
    <source>
        <dbReference type="EMBL" id="RZB31453.1"/>
    </source>
</evidence>
<comment type="caution">
    <text evidence="1">The sequence shown here is derived from an EMBL/GenBank/DDBJ whole genome shotgun (WGS) entry which is preliminary data.</text>
</comment>
<sequence>MVSCLLHLSVSPRPLLYHLTILLYVYPNVAKVEDTTGPPMTGFPLRSNKASRGYSCSRLPQGLDNEGDAVSSAFRKVNNTAKKSVFIGCHQRLDLMMVTPINAKPLSKPFNV</sequence>
<gene>
    <name evidence="1" type="ORF">AEth_00691</name>
</gene>
<evidence type="ECO:0000313" key="2">
    <source>
        <dbReference type="Proteomes" id="UP000291831"/>
    </source>
</evidence>
<name>A0A8B3S391_9EURY</name>
<proteinExistence type="predicted"/>
<dbReference type="EMBL" id="RPGO01000015">
    <property type="protein sequence ID" value="RZB31453.1"/>
    <property type="molecule type" value="Genomic_DNA"/>
</dbReference>
<protein>
    <submittedName>
        <fullName evidence="1">Uncharacterized protein</fullName>
    </submittedName>
</protein>
<dbReference type="Proteomes" id="UP000291831">
    <property type="component" value="Unassembled WGS sequence"/>
</dbReference>